<protein>
    <submittedName>
        <fullName evidence="3">RsbR, positive regulator of sigma-B</fullName>
    </submittedName>
</protein>
<accession>A0ABR5AYZ2</accession>
<dbReference type="InterPro" id="IPR002645">
    <property type="entry name" value="STAS_dom"/>
</dbReference>
<dbReference type="SUPFAM" id="SSF111126">
    <property type="entry name" value="Ligand-binding domain in the NO signalling and Golgi transport"/>
    <property type="match status" value="1"/>
</dbReference>
<dbReference type="SUPFAM" id="SSF52091">
    <property type="entry name" value="SpoIIaa-like"/>
    <property type="match status" value="1"/>
</dbReference>
<dbReference type="Pfam" id="PF01740">
    <property type="entry name" value="STAS"/>
    <property type="match status" value="1"/>
</dbReference>
<organism evidence="3 4">
    <name type="scientific">Bacillus badius</name>
    <dbReference type="NCBI Taxonomy" id="1455"/>
    <lineage>
        <taxon>Bacteria</taxon>
        <taxon>Bacillati</taxon>
        <taxon>Bacillota</taxon>
        <taxon>Bacilli</taxon>
        <taxon>Bacillales</taxon>
        <taxon>Bacillaceae</taxon>
        <taxon>Pseudobacillus</taxon>
    </lineage>
</organism>
<dbReference type="PANTHER" id="PTHR33745:SF3">
    <property type="entry name" value="RSBT CO-ANTAGONIST PROTEIN RSBRC"/>
    <property type="match status" value="1"/>
</dbReference>
<reference evidence="3 4" key="1">
    <citation type="submission" date="2015-01" db="EMBL/GenBank/DDBJ databases">
        <title>Genome Assembly of Bacillus badius MTCC 1458.</title>
        <authorList>
            <person name="Verma A."/>
            <person name="Khatri I."/>
            <person name="Mual P."/>
            <person name="Subramanian S."/>
            <person name="Krishnamurthi S."/>
        </authorList>
    </citation>
    <scope>NUCLEOTIDE SEQUENCE [LARGE SCALE GENOMIC DNA]</scope>
    <source>
        <strain evidence="3 4">MTCC 1458</strain>
    </source>
</reference>
<dbReference type="CDD" id="cd07041">
    <property type="entry name" value="STAS_RsbR_RsbS_like"/>
    <property type="match status" value="1"/>
</dbReference>
<evidence type="ECO:0000259" key="2">
    <source>
        <dbReference type="PROSITE" id="PS50801"/>
    </source>
</evidence>
<dbReference type="EMBL" id="JXLP01000002">
    <property type="protein sequence ID" value="KIL79960.1"/>
    <property type="molecule type" value="Genomic_DNA"/>
</dbReference>
<dbReference type="Gene3D" id="3.30.750.24">
    <property type="entry name" value="STAS domain"/>
    <property type="match status" value="1"/>
</dbReference>
<comment type="caution">
    <text evidence="3">The sequence shown here is derived from an EMBL/GenBank/DDBJ whole genome shotgun (WGS) entry which is preliminary data.</text>
</comment>
<dbReference type="InterPro" id="IPR024096">
    <property type="entry name" value="NO_sig/Golgi_transp_ligand-bd"/>
</dbReference>
<evidence type="ECO:0000313" key="4">
    <source>
        <dbReference type="Proteomes" id="UP000031982"/>
    </source>
</evidence>
<keyword evidence="1" id="KW-0597">Phosphoprotein</keyword>
<dbReference type="InterPro" id="IPR051932">
    <property type="entry name" value="Bact_StressResp_Reg"/>
</dbReference>
<dbReference type="Gene3D" id="3.30.1380.20">
    <property type="entry name" value="Trafficking protein particle complex subunit 3"/>
    <property type="match status" value="1"/>
</dbReference>
<feature type="domain" description="STAS" evidence="2">
    <location>
        <begin position="216"/>
        <end position="327"/>
    </location>
</feature>
<keyword evidence="4" id="KW-1185">Reference proteome</keyword>
<dbReference type="PANTHER" id="PTHR33745">
    <property type="entry name" value="RSBT ANTAGONIST PROTEIN RSBS-RELATED"/>
    <property type="match status" value="1"/>
</dbReference>
<dbReference type="InterPro" id="IPR036513">
    <property type="entry name" value="STAS_dom_sf"/>
</dbReference>
<dbReference type="PROSITE" id="PS50801">
    <property type="entry name" value="STAS"/>
    <property type="match status" value="1"/>
</dbReference>
<dbReference type="Proteomes" id="UP000031982">
    <property type="component" value="Unassembled WGS sequence"/>
</dbReference>
<evidence type="ECO:0000256" key="1">
    <source>
        <dbReference type="ARBA" id="ARBA00022553"/>
    </source>
</evidence>
<sequence length="339" mass="38491">MENYKLDVHGSLFDWDLDKGTFTFENDEVVLFWVNTAFKTLLDSIEEISGEKAAKLVLETAGYRTGKIVSRFYLDSIGDVDTVLEKLPITYLTAGWGITEIQSFSQKEKRAVVRVKNSWEYKINVAQHKTEEGTFLPGHWAGVLSGLLNAQVWYKVSKSQIAGDSYTEYEFFPSHVTPTLNVHTMIQEEEQRAKRELEQTISERTKMLSDIIKDISSPIIPVMDSILVIPLIGKYEEFRAEELLNRTLLNLPNYRASYLVLDLTGIKGVDEYTLDFLRKFVQAASLLGTNCLFVGITPELSLRITQSGYEIQESPCFSTLQQGITYALDQQGLQITEKP</sequence>
<proteinExistence type="predicted"/>
<gene>
    <name evidence="3" type="ORF">SD77_2414</name>
</gene>
<evidence type="ECO:0000313" key="3">
    <source>
        <dbReference type="EMBL" id="KIL79960.1"/>
    </source>
</evidence>
<dbReference type="RefSeq" id="WP_041096841.1">
    <property type="nucleotide sequence ID" value="NZ_JARTHD010000004.1"/>
</dbReference>
<name>A0ABR5AYZ2_BACBA</name>